<dbReference type="GeneID" id="64143053"/>
<name>A0A069J8L4_RHOSG</name>
<dbReference type="GO" id="GO:0005829">
    <property type="term" value="C:cytosol"/>
    <property type="evidence" value="ECO:0007669"/>
    <property type="project" value="TreeGrafter"/>
</dbReference>
<dbReference type="Gene3D" id="3.40.1190.20">
    <property type="match status" value="1"/>
</dbReference>
<dbReference type="InterPro" id="IPR011611">
    <property type="entry name" value="PfkB_dom"/>
</dbReference>
<proteinExistence type="predicted"/>
<dbReference type="AlphaFoldDB" id="A0A069J8L4"/>
<dbReference type="GO" id="GO:0016301">
    <property type="term" value="F:kinase activity"/>
    <property type="evidence" value="ECO:0007669"/>
    <property type="project" value="UniProtKB-KW"/>
</dbReference>
<organism evidence="4 5">
    <name type="scientific">Rhodococcus qingshengii</name>
    <dbReference type="NCBI Taxonomy" id="334542"/>
    <lineage>
        <taxon>Bacteria</taxon>
        <taxon>Bacillati</taxon>
        <taxon>Actinomycetota</taxon>
        <taxon>Actinomycetes</taxon>
        <taxon>Mycobacteriales</taxon>
        <taxon>Nocardiaceae</taxon>
        <taxon>Rhodococcus</taxon>
        <taxon>Rhodococcus erythropolis group</taxon>
    </lineage>
</organism>
<dbReference type="GO" id="GO:0006796">
    <property type="term" value="P:phosphate-containing compound metabolic process"/>
    <property type="evidence" value="ECO:0007669"/>
    <property type="project" value="UniProtKB-ARBA"/>
</dbReference>
<protein>
    <submittedName>
        <fullName evidence="4">Carbohydrate kinase family protein</fullName>
    </submittedName>
</protein>
<evidence type="ECO:0000259" key="3">
    <source>
        <dbReference type="Pfam" id="PF00294"/>
    </source>
</evidence>
<keyword evidence="2 4" id="KW-0418">Kinase</keyword>
<feature type="domain" description="Carbohydrate kinase PfkB" evidence="3">
    <location>
        <begin position="2"/>
        <end position="113"/>
    </location>
</feature>
<dbReference type="PRINTS" id="PR00990">
    <property type="entry name" value="RIBOKINASE"/>
</dbReference>
<reference evidence="4 5" key="1">
    <citation type="submission" date="2017-07" db="EMBL/GenBank/DDBJ databases">
        <title>Draft sequence of Rhodococcus enclensis 23b-28.</title>
        <authorList>
            <person name="Besaury L."/>
            <person name="Sancelme M."/>
            <person name="Amato P."/>
            <person name="Lallement A."/>
            <person name="Delort A.-M."/>
        </authorList>
    </citation>
    <scope>NUCLEOTIDE SEQUENCE [LARGE SCALE GENOMIC DNA]</scope>
    <source>
        <strain evidence="4 5">23b-28</strain>
    </source>
</reference>
<dbReference type="InterPro" id="IPR029056">
    <property type="entry name" value="Ribokinase-like"/>
</dbReference>
<sequence>MIVFCGYANNDVTVHVPHVPVLGERVQATAISQIDGGMNANAAVSAARMGAQVIFAGAVGPDARSTEFLESLEADGVDTSWSPRDAFLSTAVVLIAQDGDRSIISQDDPNDAERIGVVVTRLAAAGGGRLFLDGYRAVFLPDELPGSVSLVIDLDGCENKAAALRAFALADHVVVGRALWEGEFGIGFDQWQTLAAEHHTHLLVTDGSRGWTLATPDGEVTSEPAVVVDVVDAVGAGDCFGGTYIAFVDAGRSPVDAARLAGASAALACATAGPRGCPTRDELDSFTATLTPHTLLETR</sequence>
<comment type="caution">
    <text evidence="4">The sequence shown here is derived from an EMBL/GenBank/DDBJ whole genome shotgun (WGS) entry which is preliminary data.</text>
</comment>
<dbReference type="EMBL" id="NOVD01000018">
    <property type="protein sequence ID" value="PCK25272.1"/>
    <property type="molecule type" value="Genomic_DNA"/>
</dbReference>
<gene>
    <name evidence="4" type="ORF">CHR55_21820</name>
</gene>
<feature type="domain" description="Carbohydrate kinase PfkB" evidence="3">
    <location>
        <begin position="192"/>
        <end position="277"/>
    </location>
</feature>
<dbReference type="Pfam" id="PF00294">
    <property type="entry name" value="PfkB"/>
    <property type="match status" value="2"/>
</dbReference>
<dbReference type="PANTHER" id="PTHR10584">
    <property type="entry name" value="SUGAR KINASE"/>
    <property type="match status" value="1"/>
</dbReference>
<evidence type="ECO:0000256" key="2">
    <source>
        <dbReference type="ARBA" id="ARBA00022777"/>
    </source>
</evidence>
<dbReference type="Proteomes" id="UP000230886">
    <property type="component" value="Unassembled WGS sequence"/>
</dbReference>
<accession>A0A069J8L4</accession>
<evidence type="ECO:0000313" key="4">
    <source>
        <dbReference type="EMBL" id="PCK25272.1"/>
    </source>
</evidence>
<evidence type="ECO:0000313" key="5">
    <source>
        <dbReference type="Proteomes" id="UP000230886"/>
    </source>
</evidence>
<keyword evidence="1" id="KW-0808">Transferase</keyword>
<accession>A0A2A5J7D7</accession>
<dbReference type="SUPFAM" id="SSF53613">
    <property type="entry name" value="Ribokinase-like"/>
    <property type="match status" value="1"/>
</dbReference>
<dbReference type="InterPro" id="IPR002139">
    <property type="entry name" value="Ribo/fructo_kinase"/>
</dbReference>
<evidence type="ECO:0000256" key="1">
    <source>
        <dbReference type="ARBA" id="ARBA00022679"/>
    </source>
</evidence>
<dbReference type="RefSeq" id="WP_042924967.1">
    <property type="nucleotide sequence ID" value="NZ_AP023172.1"/>
</dbReference>
<dbReference type="PANTHER" id="PTHR10584:SF157">
    <property type="entry name" value="SULFOFRUCTOSE KINASE"/>
    <property type="match status" value="1"/>
</dbReference>